<dbReference type="InterPro" id="IPR019108">
    <property type="entry name" value="Caa3_assmbl_CtaG-rel"/>
</dbReference>
<evidence type="ECO:0000256" key="5">
    <source>
        <dbReference type="ARBA" id="ARBA00023136"/>
    </source>
</evidence>
<keyword evidence="2" id="KW-1003">Cell membrane</keyword>
<feature type="transmembrane region" description="Helical" evidence="6">
    <location>
        <begin position="12"/>
        <end position="33"/>
    </location>
</feature>
<keyword evidence="3 6" id="KW-0812">Transmembrane</keyword>
<reference evidence="7" key="1">
    <citation type="submission" date="2021-01" db="EMBL/GenBank/DDBJ databases">
        <title>Whole genome shotgun sequence of Sphaerisporangium rufum NBRC 109079.</title>
        <authorList>
            <person name="Komaki H."/>
            <person name="Tamura T."/>
        </authorList>
    </citation>
    <scope>NUCLEOTIDE SEQUENCE</scope>
    <source>
        <strain evidence="7">NBRC 109079</strain>
    </source>
</reference>
<comment type="subcellular location">
    <subcellularLocation>
        <location evidence="1">Cell membrane</location>
        <topology evidence="1">Multi-pass membrane protein</topology>
    </subcellularLocation>
</comment>
<feature type="transmembrane region" description="Helical" evidence="6">
    <location>
        <begin position="128"/>
        <end position="147"/>
    </location>
</feature>
<comment type="caution">
    <text evidence="7">The sequence shown here is derived from an EMBL/GenBank/DDBJ whole genome shotgun (WGS) entry which is preliminary data.</text>
</comment>
<dbReference type="GO" id="GO:0005886">
    <property type="term" value="C:plasma membrane"/>
    <property type="evidence" value="ECO:0007669"/>
    <property type="project" value="UniProtKB-SubCell"/>
</dbReference>
<evidence type="ECO:0000256" key="3">
    <source>
        <dbReference type="ARBA" id="ARBA00022692"/>
    </source>
</evidence>
<gene>
    <name evidence="7" type="ORF">Sru01_08100</name>
</gene>
<dbReference type="RefSeq" id="WP_203982473.1">
    <property type="nucleotide sequence ID" value="NZ_BOOU01000012.1"/>
</dbReference>
<dbReference type="EMBL" id="BOOU01000012">
    <property type="protein sequence ID" value="GII75828.1"/>
    <property type="molecule type" value="Genomic_DNA"/>
</dbReference>
<feature type="transmembrane region" description="Helical" evidence="6">
    <location>
        <begin position="191"/>
        <end position="209"/>
    </location>
</feature>
<protein>
    <submittedName>
        <fullName evidence="7">Membrane protein</fullName>
    </submittedName>
</protein>
<proteinExistence type="predicted"/>
<organism evidence="7 8">
    <name type="scientific">Sphaerisporangium rufum</name>
    <dbReference type="NCBI Taxonomy" id="1381558"/>
    <lineage>
        <taxon>Bacteria</taxon>
        <taxon>Bacillati</taxon>
        <taxon>Actinomycetota</taxon>
        <taxon>Actinomycetes</taxon>
        <taxon>Streptosporangiales</taxon>
        <taxon>Streptosporangiaceae</taxon>
        <taxon>Sphaerisporangium</taxon>
    </lineage>
</organism>
<dbReference type="Proteomes" id="UP000655287">
    <property type="component" value="Unassembled WGS sequence"/>
</dbReference>
<name>A0A919QXU7_9ACTN</name>
<dbReference type="Pfam" id="PF09678">
    <property type="entry name" value="Caa3_CtaG"/>
    <property type="match status" value="1"/>
</dbReference>
<feature type="transmembrane region" description="Helical" evidence="6">
    <location>
        <begin position="159"/>
        <end position="179"/>
    </location>
</feature>
<evidence type="ECO:0000313" key="8">
    <source>
        <dbReference type="Proteomes" id="UP000655287"/>
    </source>
</evidence>
<keyword evidence="4 6" id="KW-1133">Transmembrane helix</keyword>
<evidence type="ECO:0000256" key="2">
    <source>
        <dbReference type="ARBA" id="ARBA00022475"/>
    </source>
</evidence>
<evidence type="ECO:0000256" key="4">
    <source>
        <dbReference type="ARBA" id="ARBA00022989"/>
    </source>
</evidence>
<evidence type="ECO:0000256" key="6">
    <source>
        <dbReference type="SAM" id="Phobius"/>
    </source>
</evidence>
<accession>A0A919QXU7</accession>
<evidence type="ECO:0000313" key="7">
    <source>
        <dbReference type="EMBL" id="GII75828.1"/>
    </source>
</evidence>
<feature type="transmembrane region" description="Helical" evidence="6">
    <location>
        <begin position="81"/>
        <end position="101"/>
    </location>
</feature>
<feature type="transmembrane region" description="Helical" evidence="6">
    <location>
        <begin position="229"/>
        <end position="249"/>
    </location>
</feature>
<keyword evidence="8" id="KW-1185">Reference proteome</keyword>
<dbReference type="AlphaFoldDB" id="A0A919QXU7"/>
<sequence length="266" mass="27681">MTHGHASAAGVHLLSPVALGTAVAVAAYLWAAMLRRREPRGWNPWRTAAFLAGAALLLAGSLPPVAAFAGQDFRGHMIQHLLLGMLGPLGLVLGAPVTLALRSAPRPARRVIVAVLGSRYGHVMANPWFALALSTGGMLALYLTPLYRAATASPAVHHLLHVHLVLAGCLFAWVIAGPDPAPHRPPVPRRLVVLGVAIVAHAGLAQLMYAGLLVDVPAPAAQLRGGAEIMYYGGDVAELLLALAMLVTWRPARRRLAAPAAGPAAG</sequence>
<feature type="transmembrane region" description="Helical" evidence="6">
    <location>
        <begin position="45"/>
        <end position="69"/>
    </location>
</feature>
<evidence type="ECO:0000256" key="1">
    <source>
        <dbReference type="ARBA" id="ARBA00004651"/>
    </source>
</evidence>
<keyword evidence="5 6" id="KW-0472">Membrane</keyword>